<dbReference type="AlphaFoldDB" id="W9R7Y0"/>
<evidence type="ECO:0000313" key="2">
    <source>
        <dbReference type="Proteomes" id="UP000030645"/>
    </source>
</evidence>
<sequence>MRRCEGINEHSKLKRYILTPIRILSKARDFYVRSMENCVGKLDRGQVVAGHSAPLSGFPRNVGVKSSGDEHLKAQLLRMMSKNKKAEMNKRVAFDDLLERQRLVRSQDQVESYSVWLGKIGKIDEDRPCTFEEDEILNPVGSRNNYALKRNL</sequence>
<gene>
    <name evidence="1" type="ORF">L484_003347</name>
</gene>
<dbReference type="PANTHER" id="PTHR33526">
    <property type="entry name" value="OS07G0123800 PROTEIN"/>
    <property type="match status" value="1"/>
</dbReference>
<accession>W9R7Y0</accession>
<name>W9R7Y0_9ROSA</name>
<proteinExistence type="predicted"/>
<reference evidence="2" key="1">
    <citation type="submission" date="2013-01" db="EMBL/GenBank/DDBJ databases">
        <title>Draft Genome Sequence of a Mulberry Tree, Morus notabilis C.K. Schneid.</title>
        <authorList>
            <person name="He N."/>
            <person name="Zhao S."/>
        </authorList>
    </citation>
    <scope>NUCLEOTIDE SEQUENCE</scope>
</reference>
<dbReference type="EMBL" id="KE344439">
    <property type="protein sequence ID" value="EXB62118.1"/>
    <property type="molecule type" value="Genomic_DNA"/>
</dbReference>
<evidence type="ECO:0000313" key="1">
    <source>
        <dbReference type="EMBL" id="EXB62118.1"/>
    </source>
</evidence>
<organism evidence="1 2">
    <name type="scientific">Morus notabilis</name>
    <dbReference type="NCBI Taxonomy" id="981085"/>
    <lineage>
        <taxon>Eukaryota</taxon>
        <taxon>Viridiplantae</taxon>
        <taxon>Streptophyta</taxon>
        <taxon>Embryophyta</taxon>
        <taxon>Tracheophyta</taxon>
        <taxon>Spermatophyta</taxon>
        <taxon>Magnoliopsida</taxon>
        <taxon>eudicotyledons</taxon>
        <taxon>Gunneridae</taxon>
        <taxon>Pentapetalae</taxon>
        <taxon>rosids</taxon>
        <taxon>fabids</taxon>
        <taxon>Rosales</taxon>
        <taxon>Moraceae</taxon>
        <taxon>Moreae</taxon>
        <taxon>Morus</taxon>
    </lineage>
</organism>
<keyword evidence="2" id="KW-1185">Reference proteome</keyword>
<dbReference type="Proteomes" id="UP000030645">
    <property type="component" value="Unassembled WGS sequence"/>
</dbReference>
<protein>
    <submittedName>
        <fullName evidence="1">Uncharacterized protein</fullName>
    </submittedName>
</protein>
<dbReference type="PANTHER" id="PTHR33526:SF20">
    <property type="entry name" value="VQ DOMAIN-CONTAINING PROTEIN"/>
    <property type="match status" value="1"/>
</dbReference>